<proteinExistence type="predicted"/>
<reference evidence="1 2" key="1">
    <citation type="journal article" date="2019" name="Genome Biol. Evol.">
        <title>Insights into the evolution of the New World diploid cottons (Gossypium, subgenus Houzingenia) based on genome sequencing.</title>
        <authorList>
            <person name="Grover C.E."/>
            <person name="Arick M.A. 2nd"/>
            <person name="Thrash A."/>
            <person name="Conover J.L."/>
            <person name="Sanders W.S."/>
            <person name="Peterson D.G."/>
            <person name="Frelichowski J.E."/>
            <person name="Scheffler J.A."/>
            <person name="Scheffler B.E."/>
            <person name="Wendel J.F."/>
        </authorList>
    </citation>
    <scope>NUCLEOTIDE SEQUENCE [LARGE SCALE GENOMIC DNA]</scope>
    <source>
        <strain evidence="1">1</strain>
        <tissue evidence="1">Leaf</tissue>
    </source>
</reference>
<dbReference type="AlphaFoldDB" id="A0A7J9MGZ2"/>
<protein>
    <submittedName>
        <fullName evidence="1">Uncharacterized protein</fullName>
    </submittedName>
</protein>
<comment type="caution">
    <text evidence="1">The sequence shown here is derived from an EMBL/GenBank/DDBJ whole genome shotgun (WGS) entry which is preliminary data.</text>
</comment>
<organism evidence="1 2">
    <name type="scientific">Gossypium schwendimanii</name>
    <name type="common">Cotton</name>
    <dbReference type="NCBI Taxonomy" id="34291"/>
    <lineage>
        <taxon>Eukaryota</taxon>
        <taxon>Viridiplantae</taxon>
        <taxon>Streptophyta</taxon>
        <taxon>Embryophyta</taxon>
        <taxon>Tracheophyta</taxon>
        <taxon>Spermatophyta</taxon>
        <taxon>Magnoliopsida</taxon>
        <taxon>eudicotyledons</taxon>
        <taxon>Gunneridae</taxon>
        <taxon>Pentapetalae</taxon>
        <taxon>rosids</taxon>
        <taxon>malvids</taxon>
        <taxon>Malvales</taxon>
        <taxon>Malvaceae</taxon>
        <taxon>Malvoideae</taxon>
        <taxon>Gossypium</taxon>
    </lineage>
</organism>
<dbReference type="EMBL" id="JABFAF010000011">
    <property type="protein sequence ID" value="MBA0870342.1"/>
    <property type="molecule type" value="Genomic_DNA"/>
</dbReference>
<evidence type="ECO:0000313" key="2">
    <source>
        <dbReference type="Proteomes" id="UP000593576"/>
    </source>
</evidence>
<sequence length="47" mass="5173">MKGFVYYKDKQIGLTPLLQPIFQEPKTTTVVYGQFGVGAAPLAVNSR</sequence>
<dbReference type="Proteomes" id="UP000593576">
    <property type="component" value="Unassembled WGS sequence"/>
</dbReference>
<gene>
    <name evidence="1" type="ORF">Goshw_011154</name>
</gene>
<keyword evidence="2" id="KW-1185">Reference proteome</keyword>
<accession>A0A7J9MGZ2</accession>
<evidence type="ECO:0000313" key="1">
    <source>
        <dbReference type="EMBL" id="MBA0870342.1"/>
    </source>
</evidence>
<dbReference type="OrthoDB" id="779224at2759"/>
<name>A0A7J9MGZ2_GOSSC</name>